<evidence type="ECO:0000256" key="1">
    <source>
        <dbReference type="SAM" id="MobiDB-lite"/>
    </source>
</evidence>
<name>A0A3M7DEM5_HORWE</name>
<organism evidence="2 3">
    <name type="scientific">Hortaea werneckii</name>
    <name type="common">Black yeast</name>
    <name type="synonym">Cladosporium werneckii</name>
    <dbReference type="NCBI Taxonomy" id="91943"/>
    <lineage>
        <taxon>Eukaryota</taxon>
        <taxon>Fungi</taxon>
        <taxon>Dikarya</taxon>
        <taxon>Ascomycota</taxon>
        <taxon>Pezizomycotina</taxon>
        <taxon>Dothideomycetes</taxon>
        <taxon>Dothideomycetidae</taxon>
        <taxon>Mycosphaerellales</taxon>
        <taxon>Teratosphaeriaceae</taxon>
        <taxon>Hortaea</taxon>
    </lineage>
</organism>
<sequence length="117" mass="13248">MKVDVKSRVTRIEGYNLGPLPFGWIQKSIPLHLLMDQHQFRDRIQELGRRCDAVSNEPSGVGVDFGRSSATEGELAEHPKPEVVGRKGRLPVVVRKTPAFDQVIEQLRTVQVEYEKV</sequence>
<accession>A0A3M7DEM5</accession>
<evidence type="ECO:0000313" key="3">
    <source>
        <dbReference type="Proteomes" id="UP000269276"/>
    </source>
</evidence>
<gene>
    <name evidence="2" type="ORF">D0863_10864</name>
</gene>
<feature type="region of interest" description="Disordered" evidence="1">
    <location>
        <begin position="58"/>
        <end position="80"/>
    </location>
</feature>
<evidence type="ECO:0000313" key="2">
    <source>
        <dbReference type="EMBL" id="RMY62702.1"/>
    </source>
</evidence>
<proteinExistence type="predicted"/>
<reference evidence="2 3" key="1">
    <citation type="journal article" date="2018" name="BMC Genomics">
        <title>Genomic evidence for intraspecific hybridization in a clonal and extremely halotolerant yeast.</title>
        <authorList>
            <person name="Gostincar C."/>
            <person name="Stajich J.E."/>
            <person name="Zupancic J."/>
            <person name="Zalar P."/>
            <person name="Gunde-Cimerman N."/>
        </authorList>
    </citation>
    <scope>NUCLEOTIDE SEQUENCE [LARGE SCALE GENOMIC DNA]</scope>
    <source>
        <strain evidence="2 3">EXF-2682</strain>
    </source>
</reference>
<dbReference type="AlphaFoldDB" id="A0A3M7DEM5"/>
<protein>
    <submittedName>
        <fullName evidence="2">Uncharacterized protein</fullName>
    </submittedName>
</protein>
<dbReference type="Proteomes" id="UP000269276">
    <property type="component" value="Unassembled WGS sequence"/>
</dbReference>
<comment type="caution">
    <text evidence="2">The sequence shown here is derived from an EMBL/GenBank/DDBJ whole genome shotgun (WGS) entry which is preliminary data.</text>
</comment>
<dbReference type="EMBL" id="QWIP01000490">
    <property type="protein sequence ID" value="RMY62702.1"/>
    <property type="molecule type" value="Genomic_DNA"/>
</dbReference>